<dbReference type="EMBL" id="VFWZ01000001">
    <property type="protein sequence ID" value="TPN89017.1"/>
    <property type="molecule type" value="Genomic_DNA"/>
</dbReference>
<feature type="signal peptide" evidence="1">
    <location>
        <begin position="1"/>
        <end position="21"/>
    </location>
</feature>
<evidence type="ECO:0008006" key="4">
    <source>
        <dbReference type="Google" id="ProtNLM"/>
    </source>
</evidence>
<gene>
    <name evidence="2" type="ORF">FHK87_02015</name>
</gene>
<dbReference type="RefSeq" id="WP_140589167.1">
    <property type="nucleotide sequence ID" value="NZ_VFWZ01000001.1"/>
</dbReference>
<proteinExistence type="predicted"/>
<dbReference type="InterPro" id="IPR011250">
    <property type="entry name" value="OMP/PagP_B-barrel"/>
</dbReference>
<evidence type="ECO:0000313" key="3">
    <source>
        <dbReference type="Proteomes" id="UP000315540"/>
    </source>
</evidence>
<sequence length="162" mass="17998">MTNRILIIAAFLIASISTVQSQEIAKHALGLRLGDNDGFGVEASYQLGIGGNNRLEFDLGWRDEDNFDAIKAAGIYQWVFNLDKGFNWYVGPGGGLIFVDYDNDRITGDDGDTFVFIAGDIGIEYNFDIPLLISLDLRPEIVFGNDDDDLDFDIGIGIRYQF</sequence>
<feature type="chain" id="PRO_5021464162" description="Porin family protein" evidence="1">
    <location>
        <begin position="22"/>
        <end position="162"/>
    </location>
</feature>
<protein>
    <recommendedName>
        <fullName evidence="4">Porin family protein</fullName>
    </recommendedName>
</protein>
<dbReference type="OrthoDB" id="978645at2"/>
<name>A0A504JDW6_9FLAO</name>
<keyword evidence="3" id="KW-1185">Reference proteome</keyword>
<dbReference type="Gene3D" id="2.40.160.20">
    <property type="match status" value="1"/>
</dbReference>
<dbReference type="SUPFAM" id="SSF56925">
    <property type="entry name" value="OMPA-like"/>
    <property type="match status" value="1"/>
</dbReference>
<dbReference type="AlphaFoldDB" id="A0A504JDW6"/>
<keyword evidence="1" id="KW-0732">Signal</keyword>
<comment type="caution">
    <text evidence="2">The sequence shown here is derived from an EMBL/GenBank/DDBJ whole genome shotgun (WGS) entry which is preliminary data.</text>
</comment>
<evidence type="ECO:0000313" key="2">
    <source>
        <dbReference type="EMBL" id="TPN89017.1"/>
    </source>
</evidence>
<reference evidence="2 3" key="1">
    <citation type="submission" date="2019-06" db="EMBL/GenBank/DDBJ databases">
        <authorList>
            <person name="Meng X."/>
        </authorList>
    </citation>
    <scope>NUCLEOTIDE SEQUENCE [LARGE SCALE GENOMIC DNA]</scope>
    <source>
        <strain evidence="2 3">M625</strain>
    </source>
</reference>
<evidence type="ECO:0000256" key="1">
    <source>
        <dbReference type="SAM" id="SignalP"/>
    </source>
</evidence>
<dbReference type="Proteomes" id="UP000315540">
    <property type="component" value="Unassembled WGS sequence"/>
</dbReference>
<accession>A0A504JDW6</accession>
<organism evidence="2 3">
    <name type="scientific">Aquimarina algicola</name>
    <dbReference type="NCBI Taxonomy" id="2589995"/>
    <lineage>
        <taxon>Bacteria</taxon>
        <taxon>Pseudomonadati</taxon>
        <taxon>Bacteroidota</taxon>
        <taxon>Flavobacteriia</taxon>
        <taxon>Flavobacteriales</taxon>
        <taxon>Flavobacteriaceae</taxon>
        <taxon>Aquimarina</taxon>
    </lineage>
</organism>